<evidence type="ECO:0000313" key="1">
    <source>
        <dbReference type="EMBL" id="KAH9477027.1"/>
    </source>
</evidence>
<dbReference type="EMBL" id="JAFIQS020000010">
    <property type="protein sequence ID" value="KAH9477027.1"/>
    <property type="molecule type" value="Genomic_DNA"/>
</dbReference>
<keyword evidence="2" id="KW-1185">Reference proteome</keyword>
<organism evidence="1 2">
    <name type="scientific">Psilocybe cubensis</name>
    <name type="common">Psychedelic mushroom</name>
    <name type="synonym">Stropharia cubensis</name>
    <dbReference type="NCBI Taxonomy" id="181762"/>
    <lineage>
        <taxon>Eukaryota</taxon>
        <taxon>Fungi</taxon>
        <taxon>Dikarya</taxon>
        <taxon>Basidiomycota</taxon>
        <taxon>Agaricomycotina</taxon>
        <taxon>Agaricomycetes</taxon>
        <taxon>Agaricomycetidae</taxon>
        <taxon>Agaricales</taxon>
        <taxon>Agaricineae</taxon>
        <taxon>Strophariaceae</taxon>
        <taxon>Psilocybe</taxon>
    </lineage>
</organism>
<protein>
    <submittedName>
        <fullName evidence="1">Uncharacterized protein</fullName>
    </submittedName>
</protein>
<evidence type="ECO:0000313" key="2">
    <source>
        <dbReference type="Proteomes" id="UP000664032"/>
    </source>
</evidence>
<name>A0ACB8GNT6_PSICU</name>
<dbReference type="Proteomes" id="UP000664032">
    <property type="component" value="Unassembled WGS sequence"/>
</dbReference>
<sequence length="744" mass="85322">MKVHGSPPRKSRYFKTIIALLQSANVKQNQPNTGSYSDLPGNKLWDVQDPFKYSPPKPEGDLWTLLLDPLIKKDKAQCEAWKDEAGLFSAVVTAFIVESYKNLQADPSDTIVALLSQIALQTSRAPNATAVKLEPADSFVPTQSSIRVNVFWFLSLVLSLATVVVGIVSLQWLREHQSYESDLSPQEKYALFNMRADGLKAWHVDKIFTSLPLLLQSALVLFLGGIVDFLHAIGYWAVTVPVMVAISFVLMFLIATTLLPCLQVIYLSTCIPFITRQTSKRIDPPSQCPYKSPQSQAIRRIFTFLHRTNTLYHLRKFFLIAKRLLKHILAGYPGRFKLGYGYNNTVTECLRMAFQTQWWTHFDVAWLSIRDAYMRRSFERELYFLRPEDQEVLPIHDAVAGLLLQRDQKSTAHLAYHCFDKISLMSVPRFCYYQETYLHSLLTNALGLAGDTSLSDFLCLPDTSSPPDPIYLSILRQQNLLLFIGGHTSPEGVPSYAAHKFELYIRLVKYFHEENKHHRAEIGDQKISWCLTIRQDFRYIVSRNMDPEAFIDIVWQLGNISLLTLQQLESNIRMYSAPAVFIQHYDLAQLMYWVAWVTMWVKLPKDEVETMRTNRCTPTNHQQIFASIMLYLEDQMTSNIPVLTISAGSPNSENWRSSSSCFFFYLAVLYCDGLKSLNPYYYQKLLTLVLKYKKLTIDRGLSDPDIEAALRSCRSTVTDPALFSKKWWDNFTNRASIVVVAENN</sequence>
<gene>
    <name evidence="1" type="ORF">JR316_0010943</name>
</gene>
<proteinExistence type="predicted"/>
<comment type="caution">
    <text evidence="1">The sequence shown here is derived from an EMBL/GenBank/DDBJ whole genome shotgun (WGS) entry which is preliminary data.</text>
</comment>
<accession>A0ACB8GNT6</accession>
<reference evidence="1" key="1">
    <citation type="submission" date="2021-10" db="EMBL/GenBank/DDBJ databases">
        <title>Psilocybe cubensis genome.</title>
        <authorList>
            <person name="Mckernan K.J."/>
            <person name="Crawford S."/>
            <person name="Trippe A."/>
            <person name="Kane L.T."/>
            <person name="Mclaughlin S."/>
        </authorList>
    </citation>
    <scope>NUCLEOTIDE SEQUENCE</scope>
    <source>
        <strain evidence="1">MGC-MH-2018</strain>
    </source>
</reference>